<dbReference type="GO" id="GO:0006537">
    <property type="term" value="P:glutamate biosynthetic process"/>
    <property type="evidence" value="ECO:0007669"/>
    <property type="project" value="TreeGrafter"/>
</dbReference>
<keyword evidence="5" id="KW-0040">ANK repeat</keyword>
<evidence type="ECO:0000256" key="5">
    <source>
        <dbReference type="ARBA" id="ARBA00023043"/>
    </source>
</evidence>
<dbReference type="Proteomes" id="UP001046870">
    <property type="component" value="Chromosome 7"/>
</dbReference>
<evidence type="ECO:0000313" key="9">
    <source>
        <dbReference type="Proteomes" id="UP001046870"/>
    </source>
</evidence>
<dbReference type="Gene3D" id="1.10.238.210">
    <property type="match status" value="1"/>
</dbReference>
<reference evidence="8" key="1">
    <citation type="submission" date="2021-01" db="EMBL/GenBank/DDBJ databases">
        <authorList>
            <person name="Zahm M."/>
            <person name="Roques C."/>
            <person name="Cabau C."/>
            <person name="Klopp C."/>
            <person name="Donnadieu C."/>
            <person name="Jouanno E."/>
            <person name="Lampietro C."/>
            <person name="Louis A."/>
            <person name="Herpin A."/>
            <person name="Echchiki A."/>
            <person name="Berthelot C."/>
            <person name="Parey E."/>
            <person name="Roest-Crollius H."/>
            <person name="Braasch I."/>
            <person name="Postlethwait J."/>
            <person name="Bobe J."/>
            <person name="Montfort J."/>
            <person name="Bouchez O."/>
            <person name="Begum T."/>
            <person name="Mejri S."/>
            <person name="Adams A."/>
            <person name="Chen W.-J."/>
            <person name="Guiguen Y."/>
        </authorList>
    </citation>
    <scope>NUCLEOTIDE SEQUENCE</scope>
    <source>
        <strain evidence="8">YG-15Mar2019-1</strain>
        <tissue evidence="8">Brain</tissue>
    </source>
</reference>
<dbReference type="EC" id="3.5.1.2" evidence="2"/>
<name>A0A9D3Q712_MEGAT</name>
<dbReference type="GO" id="GO:0006543">
    <property type="term" value="P:L-glutamine catabolic process"/>
    <property type="evidence" value="ECO:0007669"/>
    <property type="project" value="TreeGrafter"/>
</dbReference>
<dbReference type="InterPro" id="IPR012338">
    <property type="entry name" value="Beta-lactam/transpept-like"/>
</dbReference>
<dbReference type="InterPro" id="IPR015868">
    <property type="entry name" value="Glutaminase"/>
</dbReference>
<keyword evidence="9" id="KW-1185">Reference proteome</keyword>
<proteinExistence type="inferred from homology"/>
<dbReference type="OrthoDB" id="9995210at2759"/>
<accession>A0A9D3Q712</accession>
<evidence type="ECO:0000313" key="8">
    <source>
        <dbReference type="EMBL" id="KAG7473939.1"/>
    </source>
</evidence>
<dbReference type="Gene3D" id="3.40.710.10">
    <property type="entry name" value="DD-peptidase/beta-lactamase superfamily"/>
    <property type="match status" value="2"/>
</dbReference>
<dbReference type="GO" id="GO:0004359">
    <property type="term" value="F:glutaminase activity"/>
    <property type="evidence" value="ECO:0007669"/>
    <property type="project" value="UniProtKB-EC"/>
</dbReference>
<keyword evidence="3" id="KW-0677">Repeat</keyword>
<comment type="catalytic activity">
    <reaction evidence="6">
        <text>L-glutamine + H2O = L-glutamate + NH4(+)</text>
        <dbReference type="Rhea" id="RHEA:15889"/>
        <dbReference type="ChEBI" id="CHEBI:15377"/>
        <dbReference type="ChEBI" id="CHEBI:28938"/>
        <dbReference type="ChEBI" id="CHEBI:29985"/>
        <dbReference type="ChEBI" id="CHEBI:58359"/>
        <dbReference type="EC" id="3.5.1.2"/>
    </reaction>
</comment>
<evidence type="ECO:0000256" key="4">
    <source>
        <dbReference type="ARBA" id="ARBA00022801"/>
    </source>
</evidence>
<dbReference type="PANTHER" id="PTHR12544">
    <property type="entry name" value="GLUTAMINASE"/>
    <property type="match status" value="1"/>
</dbReference>
<dbReference type="PANTHER" id="PTHR12544:SF26">
    <property type="entry name" value="GLUTAMINASE"/>
    <property type="match status" value="1"/>
</dbReference>
<dbReference type="Pfam" id="PF17959">
    <property type="entry name" value="EF-hand_14"/>
    <property type="match status" value="1"/>
</dbReference>
<dbReference type="EMBL" id="JAFDVH010000007">
    <property type="protein sequence ID" value="KAG7473939.1"/>
    <property type="molecule type" value="Genomic_DNA"/>
</dbReference>
<protein>
    <recommendedName>
        <fullName evidence="2">glutaminase</fullName>
        <ecNumber evidence="2">3.5.1.2</ecNumber>
    </recommendedName>
</protein>
<dbReference type="Pfam" id="PF04960">
    <property type="entry name" value="Glutaminase"/>
    <property type="match status" value="1"/>
</dbReference>
<evidence type="ECO:0000256" key="1">
    <source>
        <dbReference type="ARBA" id="ARBA00011076"/>
    </source>
</evidence>
<dbReference type="InterPro" id="IPR041541">
    <property type="entry name" value="Glutaminase_EF-hand"/>
</dbReference>
<evidence type="ECO:0000256" key="6">
    <source>
        <dbReference type="ARBA" id="ARBA00049534"/>
    </source>
</evidence>
<comment type="caution">
    <text evidence="8">The sequence shown here is derived from an EMBL/GenBank/DDBJ whole genome shotgun (WGS) entry which is preliminary data.</text>
</comment>
<organism evidence="8 9">
    <name type="scientific">Megalops atlanticus</name>
    <name type="common">Tarpon</name>
    <name type="synonym">Clupea gigantea</name>
    <dbReference type="NCBI Taxonomy" id="7932"/>
    <lineage>
        <taxon>Eukaryota</taxon>
        <taxon>Metazoa</taxon>
        <taxon>Chordata</taxon>
        <taxon>Craniata</taxon>
        <taxon>Vertebrata</taxon>
        <taxon>Euteleostomi</taxon>
        <taxon>Actinopterygii</taxon>
        <taxon>Neopterygii</taxon>
        <taxon>Teleostei</taxon>
        <taxon>Elopiformes</taxon>
        <taxon>Megalopidae</taxon>
        <taxon>Megalops</taxon>
    </lineage>
</organism>
<sequence length="355" mass="39101">MPSLCHKWRKRYGGLDGSKLLKPEKEDNMRGDWITRLPVTSQHWESKDCQTQWRIRAEYQPLLPQHQQAGDPAEPWETETAVWNSGIQKSDPRIKDCYLLMKKVQEADGTVDRNTFHRCMTAMVSFILKALQGRFVIPDFSTFSEETQKLFLKSKQLSPAKEPGSVSGNSGKWGVSICTVDGQRLCIGDSAEPCVLREISWSLIYGIAVDQLSVDYVHRHVGVEDFSKYESAFTLTKQGVPHSPLTETGTTITTSLLQLAVRLGAEEDEKYESRFPESIDINTTLDLLHQCSSTEVTCESGAAMAATLANGGLCPLSDLGASQIQPIGGHTDGGSWCLGTHVLVAGAGCLLDPLL</sequence>
<comment type="similarity">
    <text evidence="1">Belongs to the glutaminase family.</text>
</comment>
<feature type="domain" description="Glutaminase EF-hand" evidence="7">
    <location>
        <begin position="81"/>
        <end position="138"/>
    </location>
</feature>
<dbReference type="SUPFAM" id="SSF56601">
    <property type="entry name" value="beta-lactamase/transpeptidase-like"/>
    <property type="match status" value="1"/>
</dbReference>
<evidence type="ECO:0000259" key="7">
    <source>
        <dbReference type="Pfam" id="PF17959"/>
    </source>
</evidence>
<keyword evidence="4" id="KW-0378">Hydrolase</keyword>
<dbReference type="AlphaFoldDB" id="A0A9D3Q712"/>
<evidence type="ECO:0000256" key="2">
    <source>
        <dbReference type="ARBA" id="ARBA00012918"/>
    </source>
</evidence>
<evidence type="ECO:0000256" key="3">
    <source>
        <dbReference type="ARBA" id="ARBA00022737"/>
    </source>
</evidence>
<gene>
    <name evidence="8" type="ORF">MATL_G00101110</name>
</gene>